<accession>A0AAF0DMI0</accession>
<evidence type="ECO:0000256" key="2">
    <source>
        <dbReference type="SAM" id="MobiDB-lite"/>
    </source>
</evidence>
<gene>
    <name evidence="3" type="ORF">PRK78_007014</name>
</gene>
<feature type="compositionally biased region" description="Basic and acidic residues" evidence="2">
    <location>
        <begin position="1"/>
        <end position="16"/>
    </location>
</feature>
<sequence length="455" mass="52220">MELNGYHDDIRLDRRSPPMPTPAGMPLLTRTKVLHCSYHYWHPIYRSITPKARLIPLSNSFLEYLHADGIVLPPDDTPVIADDDSWLVSEGYDDEEEGLPDPSREWPEIHVRVKATIAELGGSVSPKLNWSAPRDATHMIPTNRLECKTANDVYLVLKSSRFIANDLDRAFAGCVTEPTESFDGEQDPRGRSDNVISVAHDESKIPYHLVLRKYVNVNPALEFRCFVRSRRLVCLCQRNFKFHDWLHVIKDKILRAIQEFFDKHIRDTFPDPDFVFDVYVPQDRVWLMDFGTFSQNTDPLHFTWEQVLEMEKPDEGDARTIPEAQITRAQARHRRRSDDNHNDQTEPERSFPEAWAPIEPPVSSYQPVFLLAGATDRQELGLDLGDDTTSASFSRIHRDRVPQDVLDAAETPGGTAELLTNWKETLERSIKADQEYESDSGCEDLIQTPKQSGWQ</sequence>
<dbReference type="PANTHER" id="PTHR15323">
    <property type="entry name" value="D123 PROTEIN"/>
    <property type="match status" value="1"/>
</dbReference>
<name>A0AAF0DMI0_9EURO</name>
<dbReference type="Proteomes" id="UP001219355">
    <property type="component" value="Chromosome 5"/>
</dbReference>
<feature type="compositionally biased region" description="Basic and acidic residues" evidence="2">
    <location>
        <begin position="336"/>
        <end position="351"/>
    </location>
</feature>
<feature type="region of interest" description="Disordered" evidence="2">
    <location>
        <begin position="1"/>
        <end position="23"/>
    </location>
</feature>
<dbReference type="PANTHER" id="PTHR15323:SF6">
    <property type="entry name" value="CELL DIVISION CYCLE PROTEIN 123 HOMOLOG"/>
    <property type="match status" value="1"/>
</dbReference>
<dbReference type="GO" id="GO:0005737">
    <property type="term" value="C:cytoplasm"/>
    <property type="evidence" value="ECO:0007669"/>
    <property type="project" value="TreeGrafter"/>
</dbReference>
<evidence type="ECO:0000256" key="1">
    <source>
        <dbReference type="ARBA" id="ARBA00011047"/>
    </source>
</evidence>
<comment type="similarity">
    <text evidence="1">Belongs to the CDC123 family.</text>
</comment>
<dbReference type="Pfam" id="PF07065">
    <property type="entry name" value="D123"/>
    <property type="match status" value="1"/>
</dbReference>
<evidence type="ECO:0008006" key="5">
    <source>
        <dbReference type="Google" id="ProtNLM"/>
    </source>
</evidence>
<feature type="region of interest" description="Disordered" evidence="2">
    <location>
        <begin position="328"/>
        <end position="358"/>
    </location>
</feature>
<feature type="region of interest" description="Disordered" evidence="2">
    <location>
        <begin position="433"/>
        <end position="455"/>
    </location>
</feature>
<dbReference type="AlphaFoldDB" id="A0AAF0DMI0"/>
<dbReference type="InterPro" id="IPR009772">
    <property type="entry name" value="CDC123"/>
</dbReference>
<keyword evidence="4" id="KW-1185">Reference proteome</keyword>
<proteinExistence type="inferred from homology"/>
<dbReference type="EMBL" id="CP120631">
    <property type="protein sequence ID" value="WEW61524.1"/>
    <property type="molecule type" value="Genomic_DNA"/>
</dbReference>
<protein>
    <recommendedName>
        <fullName evidence="5">Cell division cycle protein 123</fullName>
    </recommendedName>
</protein>
<evidence type="ECO:0000313" key="3">
    <source>
        <dbReference type="EMBL" id="WEW61524.1"/>
    </source>
</evidence>
<evidence type="ECO:0000313" key="4">
    <source>
        <dbReference type="Proteomes" id="UP001219355"/>
    </source>
</evidence>
<organism evidence="3 4">
    <name type="scientific">Emydomyces testavorans</name>
    <dbReference type="NCBI Taxonomy" id="2070801"/>
    <lineage>
        <taxon>Eukaryota</taxon>
        <taxon>Fungi</taxon>
        <taxon>Dikarya</taxon>
        <taxon>Ascomycota</taxon>
        <taxon>Pezizomycotina</taxon>
        <taxon>Eurotiomycetes</taxon>
        <taxon>Eurotiomycetidae</taxon>
        <taxon>Onygenales</taxon>
        <taxon>Nannizziopsiaceae</taxon>
        <taxon>Emydomyces</taxon>
    </lineage>
</organism>
<reference evidence="3" key="1">
    <citation type="submission" date="2023-03" db="EMBL/GenBank/DDBJ databases">
        <title>Emydomyces testavorans Genome Sequence.</title>
        <authorList>
            <person name="Hoyer L."/>
        </authorList>
    </citation>
    <scope>NUCLEOTIDE SEQUENCE</scope>
    <source>
        <strain evidence="3">16-2883</strain>
    </source>
</reference>